<evidence type="ECO:0008006" key="4">
    <source>
        <dbReference type="Google" id="ProtNLM"/>
    </source>
</evidence>
<dbReference type="STRING" id="266892.SAMN04488054_15119"/>
<evidence type="ECO:0000313" key="2">
    <source>
        <dbReference type="EMBL" id="SFM44339.1"/>
    </source>
</evidence>
<dbReference type="EMBL" id="FOTY01000051">
    <property type="protein sequence ID" value="SFM44339.1"/>
    <property type="molecule type" value="Genomic_DNA"/>
</dbReference>
<evidence type="ECO:0000313" key="3">
    <source>
        <dbReference type="Proteomes" id="UP000199668"/>
    </source>
</evidence>
<dbReference type="RefSeq" id="WP_245737087.1">
    <property type="nucleotide sequence ID" value="NZ_FOTY01000051.1"/>
</dbReference>
<feature type="compositionally biased region" description="Basic and acidic residues" evidence="1">
    <location>
        <begin position="271"/>
        <end position="309"/>
    </location>
</feature>
<proteinExistence type="predicted"/>
<keyword evidence="3" id="KW-1185">Reference proteome</keyword>
<accession>A0A1I4QWB4</accession>
<feature type="region of interest" description="Disordered" evidence="1">
    <location>
        <begin position="1"/>
        <end position="26"/>
    </location>
</feature>
<evidence type="ECO:0000256" key="1">
    <source>
        <dbReference type="SAM" id="MobiDB-lite"/>
    </source>
</evidence>
<protein>
    <recommendedName>
        <fullName evidence="4">ERF superfamily protein</fullName>
    </recommendedName>
</protein>
<name>A0A1I4QWB4_9BACI</name>
<organism evidence="2 3">
    <name type="scientific">Salibacterium qingdaonense</name>
    <dbReference type="NCBI Taxonomy" id="266892"/>
    <lineage>
        <taxon>Bacteria</taxon>
        <taxon>Bacillati</taxon>
        <taxon>Bacillota</taxon>
        <taxon>Bacilli</taxon>
        <taxon>Bacillales</taxon>
        <taxon>Bacillaceae</taxon>
    </lineage>
</organism>
<reference evidence="2 3" key="1">
    <citation type="submission" date="2016-10" db="EMBL/GenBank/DDBJ databases">
        <authorList>
            <person name="de Groot N.N."/>
        </authorList>
    </citation>
    <scope>NUCLEOTIDE SEQUENCE [LARGE SCALE GENOMIC DNA]</scope>
    <source>
        <strain evidence="2 3">CGMCC 1.6134</strain>
    </source>
</reference>
<feature type="compositionally biased region" description="Polar residues" evidence="1">
    <location>
        <begin position="8"/>
        <end position="26"/>
    </location>
</feature>
<feature type="compositionally biased region" description="Acidic residues" evidence="1">
    <location>
        <begin position="312"/>
        <end position="329"/>
    </location>
</feature>
<dbReference type="Proteomes" id="UP000199668">
    <property type="component" value="Unassembled WGS sequence"/>
</dbReference>
<feature type="region of interest" description="Disordered" evidence="1">
    <location>
        <begin position="256"/>
        <end position="329"/>
    </location>
</feature>
<dbReference type="AlphaFoldDB" id="A0A1I4QWB4"/>
<gene>
    <name evidence="2" type="ORF">SAMN04488054_15119</name>
</gene>
<sequence>MSELAAQYDNQPQMQNGGTMAQASSSREMEEVKGQIFMAKQFPRNVFQSEQRILDNCKRTGLAKDAVYQYPRGGTKVEGPSIRLAEVLAQNWGNLSFGVKELEQREGESVALAYAWDLETNVRQEKTFTVKHSLKANGNIKKLTDPRDIYEKVANDGSRRVRACILGIIPGDVVEKAVEQCSETLRNGNSKPLKERISEMLKAFQKYKVTQAEIEAQLGYNTDAFTEYDIVELGKIYNSLKDGMSKKEDWFKKEAAQKQETGLDQAYQQADDQKDKTEEKADTKDGEAPETEHKQTSSNKSKEKEKEAVTADGDDGTSAEFTADELPFD</sequence>